<dbReference type="InterPro" id="IPR000490">
    <property type="entry name" value="Glyco_hydro_17"/>
</dbReference>
<dbReference type="FunFam" id="3.20.20.80:FF:000010">
    <property type="entry name" value="glucan endo-1,3-beta-glucosidase, basic"/>
    <property type="match status" value="1"/>
</dbReference>
<keyword evidence="3 5" id="KW-0326">Glycosidase</keyword>
<evidence type="ECO:0000256" key="6">
    <source>
        <dbReference type="SAM" id="SignalP"/>
    </source>
</evidence>
<dbReference type="Gene3D" id="3.20.20.80">
    <property type="entry name" value="Glycosidases"/>
    <property type="match status" value="1"/>
</dbReference>
<dbReference type="InterPro" id="IPR017853">
    <property type="entry name" value="GH"/>
</dbReference>
<dbReference type="PANTHER" id="PTHR32227">
    <property type="entry name" value="GLUCAN ENDO-1,3-BETA-GLUCOSIDASE BG1-RELATED-RELATED"/>
    <property type="match status" value="1"/>
</dbReference>
<dbReference type="InterPro" id="IPR044965">
    <property type="entry name" value="Glyco_hydro_17_plant"/>
</dbReference>
<proteinExistence type="inferred from homology"/>
<name>A0A822YDE9_NELNU</name>
<protein>
    <recommendedName>
        <fullName evidence="9">Glucan endo-1,3-beta-glucosidase-like</fullName>
    </recommendedName>
</protein>
<dbReference type="PROSITE" id="PS00587">
    <property type="entry name" value="GLYCOSYL_HYDROL_F17"/>
    <property type="match status" value="1"/>
</dbReference>
<evidence type="ECO:0008006" key="9">
    <source>
        <dbReference type="Google" id="ProtNLM"/>
    </source>
</evidence>
<dbReference type="AlphaFoldDB" id="A0A822YDE9"/>
<feature type="signal peptide" evidence="6">
    <location>
        <begin position="1"/>
        <end position="27"/>
    </location>
</feature>
<dbReference type="SUPFAM" id="SSF51445">
    <property type="entry name" value="(Trans)glycosidases"/>
    <property type="match status" value="1"/>
</dbReference>
<keyword evidence="2 5" id="KW-0378">Hydrolase</keyword>
<gene>
    <name evidence="7" type="ORF">HUJ06_031019</name>
</gene>
<dbReference type="Pfam" id="PF00332">
    <property type="entry name" value="Glyco_hydro_17"/>
    <property type="match status" value="1"/>
</dbReference>
<evidence type="ECO:0000313" key="8">
    <source>
        <dbReference type="Proteomes" id="UP000607653"/>
    </source>
</evidence>
<dbReference type="GO" id="GO:0005975">
    <property type="term" value="P:carbohydrate metabolic process"/>
    <property type="evidence" value="ECO:0007669"/>
    <property type="project" value="InterPro"/>
</dbReference>
<feature type="chain" id="PRO_5032903981" description="Glucan endo-1,3-beta-glucosidase-like" evidence="6">
    <location>
        <begin position="28"/>
        <end position="345"/>
    </location>
</feature>
<reference evidence="7 8" key="1">
    <citation type="journal article" date="2020" name="Mol. Biol. Evol.">
        <title>Distinct Expression and Methylation Patterns for Genes with Different Fates following a Single Whole-Genome Duplication in Flowering Plants.</title>
        <authorList>
            <person name="Shi T."/>
            <person name="Rahmani R.S."/>
            <person name="Gugger P.F."/>
            <person name="Wang M."/>
            <person name="Li H."/>
            <person name="Zhang Y."/>
            <person name="Li Z."/>
            <person name="Wang Q."/>
            <person name="Van de Peer Y."/>
            <person name="Marchal K."/>
            <person name="Chen J."/>
        </authorList>
    </citation>
    <scope>NUCLEOTIDE SEQUENCE [LARGE SCALE GENOMIC DNA]</scope>
    <source>
        <tissue evidence="7">Leaf</tissue>
    </source>
</reference>
<comment type="caution">
    <text evidence="7">The sequence shown here is derived from an EMBL/GenBank/DDBJ whole genome shotgun (WGS) entry which is preliminary data.</text>
</comment>
<evidence type="ECO:0000256" key="2">
    <source>
        <dbReference type="ARBA" id="ARBA00022801"/>
    </source>
</evidence>
<dbReference type="Proteomes" id="UP000607653">
    <property type="component" value="Unassembled WGS sequence"/>
</dbReference>
<comment type="similarity">
    <text evidence="1 4">Belongs to the glycosyl hydrolase 17 family.</text>
</comment>
<dbReference type="GO" id="GO:0004553">
    <property type="term" value="F:hydrolase activity, hydrolyzing O-glycosyl compounds"/>
    <property type="evidence" value="ECO:0007669"/>
    <property type="project" value="InterPro"/>
</dbReference>
<evidence type="ECO:0000256" key="5">
    <source>
        <dbReference type="RuleBase" id="RU004336"/>
    </source>
</evidence>
<evidence type="ECO:0000256" key="3">
    <source>
        <dbReference type="ARBA" id="ARBA00023295"/>
    </source>
</evidence>
<evidence type="ECO:0000256" key="4">
    <source>
        <dbReference type="RuleBase" id="RU004335"/>
    </source>
</evidence>
<sequence length="345" mass="38819">MATCYAASIPSLPTALLFLGLLMVVSTSYITAAQAIGVCYGVLGDDLPPANEVVDLYTRNNIERMRLYFPRDDILQALKGSNIELMLGIPNGELKNIASNDPTPSFSWVYKYVNASRNDIRFRYIAVGNEVTMAEWEYVLPAMKNIYRALETAGLQDQIKVSTAVFSGHISATYPPRNSVFNSQIRPFMREIVAFLLEKQAPLLANVYPFFAYLSNQAQIPSEYVFFTSPTVNEIGYQNLFDAMLDGFYYSLEKEGGSSLEIVVSETGWPNAGDSISTTENAQKYYSNLIQHVNSGKATPKRPGKTIETYLFAMFDENQKDKDEREKHFGLFFPNKLPKYHIKLS</sequence>
<accession>A0A822YDE9</accession>
<evidence type="ECO:0000313" key="7">
    <source>
        <dbReference type="EMBL" id="DAD29551.1"/>
    </source>
</evidence>
<evidence type="ECO:0000256" key="1">
    <source>
        <dbReference type="ARBA" id="ARBA00008773"/>
    </source>
</evidence>
<organism evidence="7 8">
    <name type="scientific">Nelumbo nucifera</name>
    <name type="common">Sacred lotus</name>
    <dbReference type="NCBI Taxonomy" id="4432"/>
    <lineage>
        <taxon>Eukaryota</taxon>
        <taxon>Viridiplantae</taxon>
        <taxon>Streptophyta</taxon>
        <taxon>Embryophyta</taxon>
        <taxon>Tracheophyta</taxon>
        <taxon>Spermatophyta</taxon>
        <taxon>Magnoliopsida</taxon>
        <taxon>Proteales</taxon>
        <taxon>Nelumbonaceae</taxon>
        <taxon>Nelumbo</taxon>
    </lineage>
</organism>
<dbReference type="EMBL" id="DUZY01000002">
    <property type="protein sequence ID" value="DAD29551.1"/>
    <property type="molecule type" value="Genomic_DNA"/>
</dbReference>
<keyword evidence="6" id="KW-0732">Signal</keyword>
<keyword evidence="8" id="KW-1185">Reference proteome</keyword>